<feature type="non-terminal residue" evidence="3">
    <location>
        <position position="99"/>
    </location>
</feature>
<feature type="transmembrane region" description="Helical" evidence="1">
    <location>
        <begin position="58"/>
        <end position="81"/>
    </location>
</feature>
<proteinExistence type="predicted"/>
<keyword evidence="1" id="KW-0812">Transmembrane</keyword>
<dbReference type="Pfam" id="PF13386">
    <property type="entry name" value="DsbD_2"/>
    <property type="match status" value="1"/>
</dbReference>
<accession>X1L5N9</accession>
<gene>
    <name evidence="3" type="ORF">S06H3_20464</name>
</gene>
<evidence type="ECO:0000256" key="1">
    <source>
        <dbReference type="SAM" id="Phobius"/>
    </source>
</evidence>
<reference evidence="3" key="1">
    <citation type="journal article" date="2014" name="Front. Microbiol.">
        <title>High frequency of phylogenetically diverse reductive dehalogenase-homologous genes in deep subseafloor sedimentary metagenomes.</title>
        <authorList>
            <person name="Kawai M."/>
            <person name="Futagami T."/>
            <person name="Toyoda A."/>
            <person name="Takaki Y."/>
            <person name="Nishi S."/>
            <person name="Hori S."/>
            <person name="Arai W."/>
            <person name="Tsubouchi T."/>
            <person name="Morono Y."/>
            <person name="Uchiyama I."/>
            <person name="Ito T."/>
            <person name="Fujiyama A."/>
            <person name="Inagaki F."/>
            <person name="Takami H."/>
        </authorList>
    </citation>
    <scope>NUCLEOTIDE SEQUENCE</scope>
    <source>
        <strain evidence="3">Expedition CK06-06</strain>
    </source>
</reference>
<protein>
    <recommendedName>
        <fullName evidence="2">Urease accessory protein UreH-like transmembrane domain-containing protein</fullName>
    </recommendedName>
</protein>
<feature type="transmembrane region" description="Helical" evidence="1">
    <location>
        <begin position="28"/>
        <end position="46"/>
    </location>
</feature>
<evidence type="ECO:0000313" key="3">
    <source>
        <dbReference type="EMBL" id="GAI14298.1"/>
    </source>
</evidence>
<organism evidence="3">
    <name type="scientific">marine sediment metagenome</name>
    <dbReference type="NCBI Taxonomy" id="412755"/>
    <lineage>
        <taxon>unclassified sequences</taxon>
        <taxon>metagenomes</taxon>
        <taxon>ecological metagenomes</taxon>
    </lineage>
</organism>
<keyword evidence="1" id="KW-0472">Membrane</keyword>
<dbReference type="InterPro" id="IPR039447">
    <property type="entry name" value="UreH-like_TM_dom"/>
</dbReference>
<dbReference type="EMBL" id="BARV01010600">
    <property type="protein sequence ID" value="GAI14298.1"/>
    <property type="molecule type" value="Genomic_DNA"/>
</dbReference>
<dbReference type="AlphaFoldDB" id="X1L5N9"/>
<evidence type="ECO:0000259" key="2">
    <source>
        <dbReference type="Pfam" id="PF13386"/>
    </source>
</evidence>
<sequence>MTRRDYIPHSRYSQEIPNLEWERKKTPFIFGILAGFAPCIFELIIYSQSFQFSLAHGFIEGLLIVFYFSLGTFVGLFPFALAKYGTSQIVKPNKKRRRA</sequence>
<feature type="domain" description="Urease accessory protein UreH-like transmembrane" evidence="2">
    <location>
        <begin position="19"/>
        <end position="90"/>
    </location>
</feature>
<keyword evidence="1" id="KW-1133">Transmembrane helix</keyword>
<comment type="caution">
    <text evidence="3">The sequence shown here is derived from an EMBL/GenBank/DDBJ whole genome shotgun (WGS) entry which is preliminary data.</text>
</comment>
<name>X1L5N9_9ZZZZ</name>